<feature type="compositionally biased region" description="Basic and acidic residues" evidence="1">
    <location>
        <begin position="56"/>
        <end position="68"/>
    </location>
</feature>
<dbReference type="EMBL" id="SRLO01000015">
    <property type="protein sequence ID" value="TNN86445.1"/>
    <property type="molecule type" value="Genomic_DNA"/>
</dbReference>
<evidence type="ECO:0000313" key="2">
    <source>
        <dbReference type="EMBL" id="TNN86445.1"/>
    </source>
</evidence>
<accession>A0A4Z2J7X5</accession>
<comment type="caution">
    <text evidence="2">The sequence shown here is derived from an EMBL/GenBank/DDBJ whole genome shotgun (WGS) entry which is preliminary data.</text>
</comment>
<proteinExistence type="predicted"/>
<reference evidence="2 3" key="1">
    <citation type="submission" date="2019-03" db="EMBL/GenBank/DDBJ databases">
        <title>First draft genome of Liparis tanakae, snailfish: a comprehensive survey of snailfish specific genes.</title>
        <authorList>
            <person name="Kim W."/>
            <person name="Song I."/>
            <person name="Jeong J.-H."/>
            <person name="Kim D."/>
            <person name="Kim S."/>
            <person name="Ryu S."/>
            <person name="Song J.Y."/>
            <person name="Lee S.K."/>
        </authorList>
    </citation>
    <scope>NUCLEOTIDE SEQUENCE [LARGE SCALE GENOMIC DNA]</scope>
    <source>
        <tissue evidence="2">Muscle</tissue>
    </source>
</reference>
<evidence type="ECO:0000256" key="1">
    <source>
        <dbReference type="SAM" id="MobiDB-lite"/>
    </source>
</evidence>
<dbReference type="AlphaFoldDB" id="A0A4Z2J7X5"/>
<feature type="compositionally biased region" description="Basic and acidic residues" evidence="1">
    <location>
        <begin position="158"/>
        <end position="174"/>
    </location>
</feature>
<protein>
    <recommendedName>
        <fullName evidence="4">WW-binding domain-containing protein</fullName>
    </recommendedName>
</protein>
<name>A0A4Z2J7X5_9TELE</name>
<keyword evidence="3" id="KW-1185">Reference proteome</keyword>
<dbReference type="OrthoDB" id="8960251at2759"/>
<gene>
    <name evidence="2" type="primary">CI040</name>
    <name evidence="2" type="ORF">EYF80_003215</name>
</gene>
<sequence length="180" mass="19924">MAKRPAEDTLLRGSPSKRCYRSLSAADLPLERMAPTGGVSPPSLLALMGARKRPRHFEDSQKQEDAPLYREPANCDTRKHGANVLLQQTSGGSRGPRSPSTLTSSKKRPRDDTAGLETTIPKANDKAGEDNNTEDCSYNTFQYWKLPLPELNLSLLEDENHSKSKEEPKVKDFAPDAMET</sequence>
<evidence type="ECO:0008006" key="4">
    <source>
        <dbReference type="Google" id="ProtNLM"/>
    </source>
</evidence>
<organism evidence="2 3">
    <name type="scientific">Liparis tanakae</name>
    <name type="common">Tanaka's snailfish</name>
    <dbReference type="NCBI Taxonomy" id="230148"/>
    <lineage>
        <taxon>Eukaryota</taxon>
        <taxon>Metazoa</taxon>
        <taxon>Chordata</taxon>
        <taxon>Craniata</taxon>
        <taxon>Vertebrata</taxon>
        <taxon>Euteleostomi</taxon>
        <taxon>Actinopterygii</taxon>
        <taxon>Neopterygii</taxon>
        <taxon>Teleostei</taxon>
        <taxon>Neoteleostei</taxon>
        <taxon>Acanthomorphata</taxon>
        <taxon>Eupercaria</taxon>
        <taxon>Perciformes</taxon>
        <taxon>Cottioidei</taxon>
        <taxon>Cottales</taxon>
        <taxon>Liparidae</taxon>
        <taxon>Liparis</taxon>
    </lineage>
</organism>
<feature type="region of interest" description="Disordered" evidence="1">
    <location>
        <begin position="26"/>
        <end position="136"/>
    </location>
</feature>
<feature type="region of interest" description="Disordered" evidence="1">
    <location>
        <begin position="157"/>
        <end position="180"/>
    </location>
</feature>
<evidence type="ECO:0000313" key="3">
    <source>
        <dbReference type="Proteomes" id="UP000314294"/>
    </source>
</evidence>
<dbReference type="Proteomes" id="UP000314294">
    <property type="component" value="Unassembled WGS sequence"/>
</dbReference>